<dbReference type="PANTHER" id="PTHR13504:SF38">
    <property type="entry name" value="FIDO DOMAIN-CONTAINING PROTEIN"/>
    <property type="match status" value="1"/>
</dbReference>
<keyword evidence="2" id="KW-0614">Plasmid</keyword>
<dbReference type="InterPro" id="IPR003812">
    <property type="entry name" value="Fido"/>
</dbReference>
<organism evidence="2 3">
    <name type="scientific">Sphingomonas naphthae</name>
    <dbReference type="NCBI Taxonomy" id="1813468"/>
    <lineage>
        <taxon>Bacteria</taxon>
        <taxon>Pseudomonadati</taxon>
        <taxon>Pseudomonadota</taxon>
        <taxon>Alphaproteobacteria</taxon>
        <taxon>Sphingomonadales</taxon>
        <taxon>Sphingomonadaceae</taxon>
        <taxon>Sphingomonas</taxon>
    </lineage>
</organism>
<dbReference type="InterPro" id="IPR036597">
    <property type="entry name" value="Fido-like_dom_sf"/>
</dbReference>
<dbReference type="RefSeq" id="WP_273691635.1">
    <property type="nucleotide sequence ID" value="NZ_CP117412.1"/>
</dbReference>
<geneLocation type="plasmid" evidence="2 3">
    <name>unnamed1</name>
</geneLocation>
<keyword evidence="3" id="KW-1185">Reference proteome</keyword>
<dbReference type="SUPFAM" id="SSF140931">
    <property type="entry name" value="Fic-like"/>
    <property type="match status" value="1"/>
</dbReference>
<dbReference type="PROSITE" id="PS51459">
    <property type="entry name" value="FIDO"/>
    <property type="match status" value="1"/>
</dbReference>
<evidence type="ECO:0000313" key="3">
    <source>
        <dbReference type="Proteomes" id="UP001220395"/>
    </source>
</evidence>
<dbReference type="Pfam" id="PF02661">
    <property type="entry name" value="Fic"/>
    <property type="match status" value="1"/>
</dbReference>
<dbReference type="PANTHER" id="PTHR13504">
    <property type="entry name" value="FIDO DOMAIN-CONTAINING PROTEIN DDB_G0283145"/>
    <property type="match status" value="1"/>
</dbReference>
<dbReference type="InterPro" id="IPR040198">
    <property type="entry name" value="Fido_containing"/>
</dbReference>
<dbReference type="Proteomes" id="UP001220395">
    <property type="component" value="Plasmid unnamed1"/>
</dbReference>
<protein>
    <submittedName>
        <fullName evidence="2">Fic family protein</fullName>
    </submittedName>
</protein>
<dbReference type="Gene3D" id="1.10.3290.10">
    <property type="entry name" value="Fido-like domain"/>
    <property type="match status" value="1"/>
</dbReference>
<reference evidence="2 3" key="1">
    <citation type="submission" date="2023-02" db="EMBL/GenBank/DDBJ databases">
        <title>Genome sequence of Sphingomonas naphthae.</title>
        <authorList>
            <person name="Kim S."/>
            <person name="Heo J."/>
            <person name="Kwon S.-W."/>
        </authorList>
    </citation>
    <scope>NUCLEOTIDE SEQUENCE [LARGE SCALE GENOMIC DNA]</scope>
    <source>
        <strain evidence="2 3">KACC 18716</strain>
        <plasmid evidence="2 3">unnamed1</plasmid>
    </source>
</reference>
<dbReference type="EMBL" id="CP117412">
    <property type="protein sequence ID" value="WCT75583.1"/>
    <property type="molecule type" value="Genomic_DNA"/>
</dbReference>
<gene>
    <name evidence="2" type="ORF">PQ455_19740</name>
</gene>
<sequence length="431" mass="46817">MLQDMANEPDFGVVADRGEGIGAVQPMKMGEGGPRYRDAVDLAIELTAKSAAFRSSLPPALRAGLAGLVRTVTCYYSNLIEGHDTHPVDIERALKNDFSADPAKRDLQLEATARFAVQGWIDGGGLAGRATSVEGLQEVHRRFCEHLPESMLWIEPVEGGERVLVEPGALRTRDLRVGQHIAISPGAVPRFLEHFAWAYQKRGATDAIVSLAAAHHRFAWIHPFLDGNGRVARLMSHAMLLDALDTGGVWSIARGLGRNVQAYKRHLAACDLPRRNDLDGRGSLSEEELASFTTFFLKTCIDQVDFMAGLVEPDQLRSRIRRWAAEETDGGRLPAKAIQVIDAALYRGELPRGEVESIVGTGERQARRVTSALTSLGVLTADSSRAPLQIAFPATLAGRWMPGLFPEARSGLRQPLESSAVRHGAANGKVS</sequence>
<accession>A0ABY7TQY8</accession>
<feature type="domain" description="Fido" evidence="1">
    <location>
        <begin position="131"/>
        <end position="298"/>
    </location>
</feature>
<name>A0ABY7TQY8_9SPHN</name>
<evidence type="ECO:0000259" key="1">
    <source>
        <dbReference type="PROSITE" id="PS51459"/>
    </source>
</evidence>
<evidence type="ECO:0000313" key="2">
    <source>
        <dbReference type="EMBL" id="WCT75583.1"/>
    </source>
</evidence>
<proteinExistence type="predicted"/>